<keyword evidence="21" id="KW-1185">Reference proteome</keyword>
<dbReference type="CDD" id="cd01347">
    <property type="entry name" value="ligand_gated_channel"/>
    <property type="match status" value="1"/>
</dbReference>
<dbReference type="PANTHER" id="PTHR32552">
    <property type="entry name" value="FERRICHROME IRON RECEPTOR-RELATED"/>
    <property type="match status" value="1"/>
</dbReference>
<evidence type="ECO:0000256" key="5">
    <source>
        <dbReference type="ARBA" id="ARBA00022496"/>
    </source>
</evidence>
<dbReference type="Proteomes" id="UP000266693">
    <property type="component" value="Unassembled WGS sequence"/>
</dbReference>
<keyword evidence="11 14" id="KW-0472">Membrane</keyword>
<protein>
    <submittedName>
        <fullName evidence="20">TonB-dependent receptor</fullName>
    </submittedName>
</protein>
<dbReference type="InterPro" id="IPR039426">
    <property type="entry name" value="TonB-dep_rcpt-like"/>
</dbReference>
<dbReference type="GO" id="GO:0015344">
    <property type="term" value="F:siderophore uptake transmembrane transporter activity"/>
    <property type="evidence" value="ECO:0007669"/>
    <property type="project" value="TreeGrafter"/>
</dbReference>
<evidence type="ECO:0000256" key="13">
    <source>
        <dbReference type="ARBA" id="ARBA00023237"/>
    </source>
</evidence>
<dbReference type="RefSeq" id="WP_118863408.1">
    <property type="nucleotide sequence ID" value="NZ_QWLV01000002.1"/>
</dbReference>
<feature type="domain" description="TonB-dependent receptor plug" evidence="19">
    <location>
        <begin position="65"/>
        <end position="164"/>
    </location>
</feature>
<dbReference type="SUPFAM" id="SSF56935">
    <property type="entry name" value="Porins"/>
    <property type="match status" value="1"/>
</dbReference>
<evidence type="ECO:0000256" key="3">
    <source>
        <dbReference type="ARBA" id="ARBA00022448"/>
    </source>
</evidence>
<feature type="domain" description="TonB-dependent receptor-like beta-barrel" evidence="18">
    <location>
        <begin position="248"/>
        <end position="708"/>
    </location>
</feature>
<evidence type="ECO:0000256" key="9">
    <source>
        <dbReference type="ARBA" id="ARBA00023065"/>
    </source>
</evidence>
<keyword evidence="9" id="KW-0406">Ion transport</keyword>
<comment type="subcellular location">
    <subcellularLocation>
        <location evidence="1 14">Cell outer membrane</location>
        <topology evidence="1 14">Multi-pass membrane protein</topology>
    </subcellularLocation>
</comment>
<evidence type="ECO:0000256" key="2">
    <source>
        <dbReference type="ARBA" id="ARBA00009810"/>
    </source>
</evidence>
<keyword evidence="10 16" id="KW-0798">TonB box</keyword>
<dbReference type="PROSITE" id="PS01156">
    <property type="entry name" value="TONB_DEPENDENT_REC_2"/>
    <property type="match status" value="1"/>
</dbReference>
<keyword evidence="13 14" id="KW-0998">Cell outer membrane</keyword>
<dbReference type="InterPro" id="IPR010917">
    <property type="entry name" value="TonB_rcpt_CS"/>
</dbReference>
<name>A0A396RP52_9SPHN</name>
<dbReference type="GO" id="GO:0015891">
    <property type="term" value="P:siderophore transport"/>
    <property type="evidence" value="ECO:0007669"/>
    <property type="project" value="InterPro"/>
</dbReference>
<evidence type="ECO:0000259" key="18">
    <source>
        <dbReference type="Pfam" id="PF00593"/>
    </source>
</evidence>
<gene>
    <name evidence="20" type="ORF">D1610_06980</name>
</gene>
<evidence type="ECO:0000256" key="17">
    <source>
        <dbReference type="SAM" id="SignalP"/>
    </source>
</evidence>
<dbReference type="InterPro" id="IPR012910">
    <property type="entry name" value="Plug_dom"/>
</dbReference>
<dbReference type="InterPro" id="IPR036942">
    <property type="entry name" value="Beta-barrel_TonB_sf"/>
</dbReference>
<keyword evidence="12 20" id="KW-0675">Receptor</keyword>
<keyword evidence="5" id="KW-0410">Iron transport</keyword>
<comment type="caution">
    <text evidence="20">The sequence shown here is derived from an EMBL/GenBank/DDBJ whole genome shotgun (WGS) entry which is preliminary data.</text>
</comment>
<comment type="similarity">
    <text evidence="2 14 16">Belongs to the TonB-dependent receptor family.</text>
</comment>
<evidence type="ECO:0000256" key="14">
    <source>
        <dbReference type="PROSITE-ProRule" id="PRU01360"/>
    </source>
</evidence>
<evidence type="ECO:0000256" key="1">
    <source>
        <dbReference type="ARBA" id="ARBA00004571"/>
    </source>
</evidence>
<evidence type="ECO:0000256" key="10">
    <source>
        <dbReference type="ARBA" id="ARBA00023077"/>
    </source>
</evidence>
<reference evidence="20 21" key="1">
    <citation type="submission" date="2018-08" db="EMBL/GenBank/DDBJ databases">
        <title>The multiple taxonomic identification of Sphingomonas gilva.</title>
        <authorList>
            <person name="Zhu D."/>
            <person name="Zheng S."/>
        </authorList>
    </citation>
    <scope>NUCLEOTIDE SEQUENCE [LARGE SCALE GENOMIC DNA]</scope>
    <source>
        <strain evidence="20 21">ZDH117</strain>
    </source>
</reference>
<feature type="chain" id="PRO_5017232685" evidence="17">
    <location>
        <begin position="24"/>
        <end position="741"/>
    </location>
</feature>
<dbReference type="AlphaFoldDB" id="A0A396RP52"/>
<dbReference type="PROSITE" id="PS52016">
    <property type="entry name" value="TONB_DEPENDENT_REC_3"/>
    <property type="match status" value="1"/>
</dbReference>
<evidence type="ECO:0000256" key="12">
    <source>
        <dbReference type="ARBA" id="ARBA00023170"/>
    </source>
</evidence>
<dbReference type="InterPro" id="IPR037066">
    <property type="entry name" value="Plug_dom_sf"/>
</dbReference>
<keyword evidence="4 14" id="KW-1134">Transmembrane beta strand</keyword>
<dbReference type="EMBL" id="QWLV01000002">
    <property type="protein sequence ID" value="RHW18218.1"/>
    <property type="molecule type" value="Genomic_DNA"/>
</dbReference>
<keyword evidence="6 14" id="KW-0812">Transmembrane</keyword>
<dbReference type="Pfam" id="PF07715">
    <property type="entry name" value="Plug"/>
    <property type="match status" value="1"/>
</dbReference>
<accession>A0A396RP52</accession>
<dbReference type="PANTHER" id="PTHR32552:SF68">
    <property type="entry name" value="FERRICHROME OUTER MEMBRANE TRANSPORTER_PHAGE RECEPTOR"/>
    <property type="match status" value="1"/>
</dbReference>
<evidence type="ECO:0000256" key="4">
    <source>
        <dbReference type="ARBA" id="ARBA00022452"/>
    </source>
</evidence>
<sequence length="741" mass="81579">MNTRTRLLLATALIVFPVAHAHAQTAETAPEAAEVQQEEAAPDIVVTGQFYDSGAKSAMKMDVPVLDTPFSVASYSDDFIKSLETTTIDQLYNYMTGVKKAGNTGYDITLRGFKAGGDDRNTILVDGLPGLTGRYGSPPTIGVERIEVVKGPMSVLYGQNQPGGFINMITKKPEANQATRVELRGSTYAGHGIDPLDLNGFSIAADTTGAFDDGGTVLYRLVGEYSNRDQFRDFTYDKGVYVAPSLTWNIGASTSLTAQLEYRKLEMSFDNGLVAPDRDLSRVAPITTRYQEPGDSRTEEGWSGSFHFSHEFANDWELNASYRSIDYESGQKEFSSRPLRADDRTLTRRARQLETARGYDYLDANLTMKFDTGPIKHQLLVGFNIGKDTIDEDRVKFVNPGACPGPFCFDIDIYNPVYGQVPDFDSLPATNPGRPADAQQLTHQLFTSETIGAYFSDLMSIGDHWKVSVGARAFRDKTTIEELRQDTPTQTKTASRTFLPSVGVMFQPTDKFTLYGSYSESYIPASPSANDINGLNPFDPVEGKQYEVGAKTENLLDGALTATLSLFRIDQVNSLNRFDCPIGVCYQQIGQARSEGIEFEANVSPVRNWQILLGYAYLDARITASLDPVEVGQRLANTAEHSANMWTRYDFDNGFGLGLGVSYTGDRAGFIPNSENSLPLELPAYTVVDLGLYYKQENYSLNLKVGNLLDETYYESAGFTADLQIAPGAPRYIAVSASFDF</sequence>
<evidence type="ECO:0000313" key="20">
    <source>
        <dbReference type="EMBL" id="RHW18218.1"/>
    </source>
</evidence>
<dbReference type="GO" id="GO:0009279">
    <property type="term" value="C:cell outer membrane"/>
    <property type="evidence" value="ECO:0007669"/>
    <property type="project" value="UniProtKB-SubCell"/>
</dbReference>
<evidence type="ECO:0000256" key="7">
    <source>
        <dbReference type="ARBA" id="ARBA00022729"/>
    </source>
</evidence>
<evidence type="ECO:0000259" key="19">
    <source>
        <dbReference type="Pfam" id="PF07715"/>
    </source>
</evidence>
<keyword evidence="7 17" id="KW-0732">Signal</keyword>
<evidence type="ECO:0000256" key="6">
    <source>
        <dbReference type="ARBA" id="ARBA00022692"/>
    </source>
</evidence>
<feature type="signal peptide" evidence="17">
    <location>
        <begin position="1"/>
        <end position="23"/>
    </location>
</feature>
<dbReference type="NCBIfam" id="TIGR01783">
    <property type="entry name" value="TonB-siderophor"/>
    <property type="match status" value="1"/>
</dbReference>
<evidence type="ECO:0000256" key="11">
    <source>
        <dbReference type="ARBA" id="ARBA00023136"/>
    </source>
</evidence>
<dbReference type="InterPro" id="IPR010105">
    <property type="entry name" value="TonB_sidphr_rcpt"/>
</dbReference>
<keyword evidence="8" id="KW-0408">Iron</keyword>
<dbReference type="OrthoDB" id="9760333at2"/>
<dbReference type="InterPro" id="IPR000531">
    <property type="entry name" value="Beta-barrel_TonB"/>
</dbReference>
<dbReference type="Pfam" id="PF00593">
    <property type="entry name" value="TonB_dep_Rec_b-barrel"/>
    <property type="match status" value="1"/>
</dbReference>
<evidence type="ECO:0000313" key="21">
    <source>
        <dbReference type="Proteomes" id="UP000266693"/>
    </source>
</evidence>
<dbReference type="GO" id="GO:0038023">
    <property type="term" value="F:signaling receptor activity"/>
    <property type="evidence" value="ECO:0007669"/>
    <property type="project" value="InterPro"/>
</dbReference>
<dbReference type="Gene3D" id="2.40.170.20">
    <property type="entry name" value="TonB-dependent receptor, beta-barrel domain"/>
    <property type="match status" value="1"/>
</dbReference>
<feature type="short sequence motif" description="TonB C-terminal box" evidence="15">
    <location>
        <begin position="724"/>
        <end position="741"/>
    </location>
</feature>
<proteinExistence type="inferred from homology"/>
<organism evidence="20 21">
    <name type="scientific">Sphingomonas gilva</name>
    <dbReference type="NCBI Taxonomy" id="2305907"/>
    <lineage>
        <taxon>Bacteria</taxon>
        <taxon>Pseudomonadati</taxon>
        <taxon>Pseudomonadota</taxon>
        <taxon>Alphaproteobacteria</taxon>
        <taxon>Sphingomonadales</taxon>
        <taxon>Sphingomonadaceae</taxon>
        <taxon>Sphingomonas</taxon>
    </lineage>
</organism>
<dbReference type="Gene3D" id="2.170.130.10">
    <property type="entry name" value="TonB-dependent receptor, plug domain"/>
    <property type="match status" value="1"/>
</dbReference>
<evidence type="ECO:0000256" key="15">
    <source>
        <dbReference type="PROSITE-ProRule" id="PRU10144"/>
    </source>
</evidence>
<keyword evidence="3 14" id="KW-0813">Transport</keyword>
<evidence type="ECO:0000256" key="16">
    <source>
        <dbReference type="RuleBase" id="RU003357"/>
    </source>
</evidence>
<evidence type="ECO:0000256" key="8">
    <source>
        <dbReference type="ARBA" id="ARBA00023004"/>
    </source>
</evidence>